<keyword evidence="2" id="KW-0472">Membrane</keyword>
<proteinExistence type="inferred from homology"/>
<evidence type="ECO:0000313" key="4">
    <source>
        <dbReference type="EMBL" id="MBB0244791.1"/>
    </source>
</evidence>
<evidence type="ECO:0000313" key="5">
    <source>
        <dbReference type="Proteomes" id="UP000538929"/>
    </source>
</evidence>
<dbReference type="SUPFAM" id="SSF103481">
    <property type="entry name" value="Multidrug resistance efflux transporter EmrE"/>
    <property type="match status" value="1"/>
</dbReference>
<protein>
    <submittedName>
        <fullName evidence="4">EamA family transporter</fullName>
    </submittedName>
</protein>
<name>A0A7W3TDF9_9ACTN</name>
<comment type="caution">
    <text evidence="4">The sequence shown here is derived from an EMBL/GenBank/DDBJ whole genome shotgun (WGS) entry which is preliminary data.</text>
</comment>
<sequence>MSASGCSASQRRREAAIASRWSANCSRFRGLERLPASTVSFLALVGPLVAAVLGWVVLGEAFTVRQLLGGLLIAGAILLTQLVT</sequence>
<keyword evidence="2" id="KW-1133">Transmembrane helix</keyword>
<organism evidence="4 5">
    <name type="scientific">Streptomyces alkaliphilus</name>
    <dbReference type="NCBI Taxonomy" id="1472722"/>
    <lineage>
        <taxon>Bacteria</taxon>
        <taxon>Bacillati</taxon>
        <taxon>Actinomycetota</taxon>
        <taxon>Actinomycetes</taxon>
        <taxon>Kitasatosporales</taxon>
        <taxon>Streptomycetaceae</taxon>
        <taxon>Streptomyces</taxon>
    </lineage>
</organism>
<dbReference type="AlphaFoldDB" id="A0A7W3TDF9"/>
<feature type="transmembrane region" description="Helical" evidence="2">
    <location>
        <begin position="64"/>
        <end position="83"/>
    </location>
</feature>
<dbReference type="Proteomes" id="UP000538929">
    <property type="component" value="Unassembled WGS sequence"/>
</dbReference>
<dbReference type="InterPro" id="IPR037185">
    <property type="entry name" value="EmrE-like"/>
</dbReference>
<dbReference type="InterPro" id="IPR000620">
    <property type="entry name" value="EamA_dom"/>
</dbReference>
<dbReference type="EMBL" id="VKHT01000314">
    <property type="protein sequence ID" value="MBB0244791.1"/>
    <property type="molecule type" value="Genomic_DNA"/>
</dbReference>
<dbReference type="GO" id="GO:0016020">
    <property type="term" value="C:membrane"/>
    <property type="evidence" value="ECO:0007669"/>
    <property type="project" value="InterPro"/>
</dbReference>
<keyword evidence="2" id="KW-0812">Transmembrane</keyword>
<feature type="non-terminal residue" evidence="4">
    <location>
        <position position="84"/>
    </location>
</feature>
<evidence type="ECO:0000256" key="2">
    <source>
        <dbReference type="SAM" id="Phobius"/>
    </source>
</evidence>
<dbReference type="RefSeq" id="WP_182606362.1">
    <property type="nucleotide sequence ID" value="NZ_VKHT01000314.1"/>
</dbReference>
<gene>
    <name evidence="4" type="ORF">FNQ90_11910</name>
</gene>
<comment type="similarity">
    <text evidence="1">Belongs to the EamA transporter family.</text>
</comment>
<dbReference type="Pfam" id="PF00892">
    <property type="entry name" value="EamA"/>
    <property type="match status" value="1"/>
</dbReference>
<dbReference type="Gene3D" id="1.10.3730.20">
    <property type="match status" value="1"/>
</dbReference>
<reference evidence="5" key="1">
    <citation type="submission" date="2019-10" db="EMBL/GenBank/DDBJ databases">
        <title>Streptomyces sp. nov., a novel actinobacterium isolated from alkaline environment.</title>
        <authorList>
            <person name="Golinska P."/>
        </authorList>
    </citation>
    <scope>NUCLEOTIDE SEQUENCE [LARGE SCALE GENOMIC DNA]</scope>
    <source>
        <strain evidence="5">DSM 42118</strain>
    </source>
</reference>
<feature type="transmembrane region" description="Helical" evidence="2">
    <location>
        <begin position="36"/>
        <end position="58"/>
    </location>
</feature>
<accession>A0A7W3TDF9</accession>
<feature type="domain" description="EamA" evidence="3">
    <location>
        <begin position="23"/>
        <end position="80"/>
    </location>
</feature>
<evidence type="ECO:0000259" key="3">
    <source>
        <dbReference type="Pfam" id="PF00892"/>
    </source>
</evidence>
<keyword evidence="5" id="KW-1185">Reference proteome</keyword>
<evidence type="ECO:0000256" key="1">
    <source>
        <dbReference type="ARBA" id="ARBA00007362"/>
    </source>
</evidence>